<protein>
    <submittedName>
        <fullName evidence="2">Glycosyl transferase</fullName>
    </submittedName>
</protein>
<feature type="domain" description="Glycosyltransferase 2-like" evidence="1">
    <location>
        <begin position="6"/>
        <end position="176"/>
    </location>
</feature>
<dbReference type="AlphaFoldDB" id="A0A075I9V0"/>
<evidence type="ECO:0000259" key="1">
    <source>
        <dbReference type="Pfam" id="PF00535"/>
    </source>
</evidence>
<name>A0A075I9V0_9ARCH</name>
<proteinExistence type="predicted"/>
<dbReference type="PANTHER" id="PTHR10859">
    <property type="entry name" value="GLYCOSYL TRANSFERASE"/>
    <property type="match status" value="1"/>
</dbReference>
<dbReference type="Gene3D" id="3.90.550.10">
    <property type="entry name" value="Spore Coat Polysaccharide Biosynthesis Protein SpsA, Chain A"/>
    <property type="match status" value="1"/>
</dbReference>
<dbReference type="PANTHER" id="PTHR10859:SF114">
    <property type="entry name" value="DOLICHOL-PHOSPHATE MANNOSYLTRANSFERASE"/>
    <property type="match status" value="1"/>
</dbReference>
<dbReference type="CDD" id="cd04179">
    <property type="entry name" value="DPM_DPG-synthase_like"/>
    <property type="match status" value="1"/>
</dbReference>
<accession>A0A075I9V0</accession>
<dbReference type="GO" id="GO:0016740">
    <property type="term" value="F:transferase activity"/>
    <property type="evidence" value="ECO:0007669"/>
    <property type="project" value="UniProtKB-KW"/>
</dbReference>
<dbReference type="SUPFAM" id="SSF53448">
    <property type="entry name" value="Nucleotide-diphospho-sugar transferases"/>
    <property type="match status" value="1"/>
</dbReference>
<dbReference type="InterPro" id="IPR001173">
    <property type="entry name" value="Glyco_trans_2-like"/>
</dbReference>
<dbReference type="InterPro" id="IPR029044">
    <property type="entry name" value="Nucleotide-diphossugar_trans"/>
</dbReference>
<dbReference type="GO" id="GO:0006487">
    <property type="term" value="P:protein N-linked glycosylation"/>
    <property type="evidence" value="ECO:0007669"/>
    <property type="project" value="TreeGrafter"/>
</dbReference>
<evidence type="ECO:0000313" key="2">
    <source>
        <dbReference type="EMBL" id="AIF23457.1"/>
    </source>
</evidence>
<reference evidence="2" key="1">
    <citation type="journal article" date="2014" name="Genome Biol. Evol.">
        <title>Pangenome evidence for extensive interdomain horizontal transfer affecting lineage core and shell genes in uncultured planktonic thaumarchaeota and euryarchaeota.</title>
        <authorList>
            <person name="Deschamps P."/>
            <person name="Zivanovic Y."/>
            <person name="Moreira D."/>
            <person name="Rodriguez-Valera F."/>
            <person name="Lopez-Garcia P."/>
        </authorList>
    </citation>
    <scope>NUCLEOTIDE SEQUENCE</scope>
</reference>
<dbReference type="Pfam" id="PF00535">
    <property type="entry name" value="Glycos_transf_2"/>
    <property type="match status" value="1"/>
</dbReference>
<sequence>MLNIGIFIPARNVSKTLNNTLDRIPEDIKKNVKEIFILDNDSVDATYNTAIEYKIKNKLHNLKIYKNDTNLGYGGNQKKAYDYAIDQNFEIIVMLHGDAQYAPEYLPQILQPLIDGQADMVFGSRFISNPLKGGMPLWRYIGNKILTKIENLILSTNLSEFHSGYRAFSISALKKLPFEKLSNNFQFDTEIIIQFVQGNMKISEVDIPTHYAKESSSISISELCTYSTNILINMIKFFFHKKNIWKQEKFII</sequence>
<keyword evidence="2" id="KW-0808">Transferase</keyword>
<organism evidence="2">
    <name type="scientific">uncultured marine thaumarchaeote SAT1000_15_H02</name>
    <dbReference type="NCBI Taxonomy" id="1456386"/>
    <lineage>
        <taxon>Archaea</taxon>
        <taxon>Nitrososphaerota</taxon>
        <taxon>environmental samples</taxon>
    </lineage>
</organism>
<dbReference type="EMBL" id="KF901231">
    <property type="protein sequence ID" value="AIF23457.1"/>
    <property type="molecule type" value="Genomic_DNA"/>
</dbReference>